<dbReference type="EMBL" id="MT141574">
    <property type="protein sequence ID" value="QJA67688.1"/>
    <property type="molecule type" value="Genomic_DNA"/>
</dbReference>
<dbReference type="EMBL" id="MT142529">
    <property type="protein sequence ID" value="QJA84453.1"/>
    <property type="molecule type" value="Genomic_DNA"/>
</dbReference>
<proteinExistence type="predicted"/>
<sequence length="60" mass="7031">MKISVQISKTWQEKQYEPFNVQLAVEVDAITESSYIQETIDIAKDLQIAVQKIYDERRAQ</sequence>
<protein>
    <submittedName>
        <fullName evidence="1">Uncharacterized protein</fullName>
    </submittedName>
</protein>
<organism evidence="1">
    <name type="scientific">viral metagenome</name>
    <dbReference type="NCBI Taxonomy" id="1070528"/>
    <lineage>
        <taxon>unclassified sequences</taxon>
        <taxon>metagenomes</taxon>
        <taxon>organismal metagenomes</taxon>
    </lineage>
</organism>
<dbReference type="AlphaFoldDB" id="A0A6M3JEG9"/>
<evidence type="ECO:0000313" key="2">
    <source>
        <dbReference type="EMBL" id="QJA84453.1"/>
    </source>
</evidence>
<evidence type="ECO:0000313" key="1">
    <source>
        <dbReference type="EMBL" id="QJA67688.1"/>
    </source>
</evidence>
<accession>A0A6M3JEG9</accession>
<gene>
    <name evidence="2" type="ORF">MM415A00192_0062</name>
    <name evidence="1" type="ORF">MM415B00178_0070</name>
</gene>
<reference evidence="1" key="1">
    <citation type="submission" date="2020-03" db="EMBL/GenBank/DDBJ databases">
        <title>The deep terrestrial virosphere.</title>
        <authorList>
            <person name="Holmfeldt K."/>
            <person name="Nilsson E."/>
            <person name="Simone D."/>
            <person name="Lopez-Fernandez M."/>
            <person name="Wu X."/>
            <person name="de Brujin I."/>
            <person name="Lundin D."/>
            <person name="Andersson A."/>
            <person name="Bertilsson S."/>
            <person name="Dopson M."/>
        </authorList>
    </citation>
    <scope>NUCLEOTIDE SEQUENCE</scope>
    <source>
        <strain evidence="2">MM415A00192</strain>
        <strain evidence="1">MM415B00178</strain>
    </source>
</reference>
<name>A0A6M3JEG9_9ZZZZ</name>